<dbReference type="RefSeq" id="WP_046385696.1">
    <property type="nucleotide sequence ID" value="NZ_BMUB01000003.1"/>
</dbReference>
<accession>A0A1E7MZ45</accession>
<dbReference type="InterPro" id="IPR008335">
    <property type="entry name" value="Mopterin_OxRdtase_euk"/>
</dbReference>
<keyword evidence="10" id="KW-1185">Reference proteome</keyword>
<keyword evidence="4" id="KW-0560">Oxidoreductase</keyword>
<proteinExistence type="predicted"/>
<feature type="compositionally biased region" description="Basic and acidic residues" evidence="5">
    <location>
        <begin position="202"/>
        <end position="213"/>
    </location>
</feature>
<evidence type="ECO:0000313" key="8">
    <source>
        <dbReference type="EMBL" id="GGU64913.1"/>
    </source>
</evidence>
<dbReference type="SUPFAM" id="SSF81296">
    <property type="entry name" value="E set domains"/>
    <property type="match status" value="1"/>
</dbReference>
<feature type="region of interest" description="Disordered" evidence="5">
    <location>
        <begin position="201"/>
        <end position="223"/>
    </location>
</feature>
<dbReference type="Gene3D" id="2.60.40.650">
    <property type="match status" value="1"/>
</dbReference>
<dbReference type="EMBL" id="JPRF03000060">
    <property type="protein sequence ID" value="OEV33704.1"/>
    <property type="molecule type" value="Genomic_DNA"/>
</dbReference>
<dbReference type="Pfam" id="PF03404">
    <property type="entry name" value="Mo-co_dimer"/>
    <property type="match status" value="1"/>
</dbReference>
<comment type="cofactor">
    <cofactor evidence="1">
        <name>Mo-molybdopterin</name>
        <dbReference type="ChEBI" id="CHEBI:71302"/>
    </cofactor>
</comment>
<protein>
    <submittedName>
        <fullName evidence="9">Uncharacterized protein</fullName>
    </submittedName>
</protein>
<dbReference type="PANTHER" id="PTHR19372">
    <property type="entry name" value="SULFITE REDUCTASE"/>
    <property type="match status" value="1"/>
</dbReference>
<dbReference type="OrthoDB" id="9795587at2"/>
<dbReference type="GO" id="GO:0030151">
    <property type="term" value="F:molybdenum ion binding"/>
    <property type="evidence" value="ECO:0007669"/>
    <property type="project" value="InterPro"/>
</dbReference>
<gene>
    <name evidence="8" type="ORF">GCM10010502_14640</name>
    <name evidence="9" type="ORF">HS99_0038125</name>
</gene>
<dbReference type="Proteomes" id="UP000037395">
    <property type="component" value="Unassembled WGS sequence"/>
</dbReference>
<dbReference type="InterPro" id="IPR036374">
    <property type="entry name" value="OxRdtase_Mopterin-bd_sf"/>
</dbReference>
<evidence type="ECO:0000256" key="1">
    <source>
        <dbReference type="ARBA" id="ARBA00001924"/>
    </source>
</evidence>
<evidence type="ECO:0000259" key="7">
    <source>
        <dbReference type="Pfam" id="PF03404"/>
    </source>
</evidence>
<dbReference type="KEGG" id="kau:B6264_12380"/>
<feature type="domain" description="Oxidoreductase molybdopterin-binding" evidence="6">
    <location>
        <begin position="27"/>
        <end position="186"/>
    </location>
</feature>
<reference evidence="8" key="5">
    <citation type="submission" date="2020-09" db="EMBL/GenBank/DDBJ databases">
        <authorList>
            <person name="Sun Q."/>
            <person name="Ohkuma M."/>
        </authorList>
    </citation>
    <scope>NUCLEOTIDE SEQUENCE</scope>
    <source>
        <strain evidence="8">JCM 4434</strain>
    </source>
</reference>
<evidence type="ECO:0000256" key="4">
    <source>
        <dbReference type="ARBA" id="ARBA00023002"/>
    </source>
</evidence>
<reference evidence="10" key="4">
    <citation type="submission" date="2016-08" db="EMBL/GenBank/DDBJ databases">
        <title>Sequencing, assembly and comparative genomics of S. aureofaciens ATCC 10762.</title>
        <authorList>
            <person name="Gradnigo J.S."/>
            <person name="Johnson N."/>
            <person name="Somerville G.A."/>
        </authorList>
    </citation>
    <scope>NUCLEOTIDE SEQUENCE [LARGE SCALE GENOMIC DNA]</scope>
    <source>
        <strain evidence="10">ATCC 10762 / DSM 40127 / CCM 3239 / JCM 4008 / LMG 5968 / NBRC 12843 / NCIMB 8234 / A-377</strain>
    </source>
</reference>
<evidence type="ECO:0000256" key="5">
    <source>
        <dbReference type="SAM" id="MobiDB-lite"/>
    </source>
</evidence>
<dbReference type="Pfam" id="PF00174">
    <property type="entry name" value="Oxidored_molyb"/>
    <property type="match status" value="1"/>
</dbReference>
<keyword evidence="2" id="KW-0500">Molybdenum</keyword>
<dbReference type="GO" id="GO:0008482">
    <property type="term" value="F:sulfite oxidase activity"/>
    <property type="evidence" value="ECO:0007669"/>
    <property type="project" value="TreeGrafter"/>
</dbReference>
<keyword evidence="3" id="KW-0479">Metal-binding</keyword>
<dbReference type="PRINTS" id="PR00407">
    <property type="entry name" value="EUMOPTERIN"/>
</dbReference>
<accession>A0A8H9HI11</accession>
<dbReference type="GO" id="GO:0020037">
    <property type="term" value="F:heme binding"/>
    <property type="evidence" value="ECO:0007669"/>
    <property type="project" value="TreeGrafter"/>
</dbReference>
<dbReference type="InterPro" id="IPR014756">
    <property type="entry name" value="Ig_E-set"/>
</dbReference>
<dbReference type="GO" id="GO:0043546">
    <property type="term" value="F:molybdopterin cofactor binding"/>
    <property type="evidence" value="ECO:0007669"/>
    <property type="project" value="TreeGrafter"/>
</dbReference>
<dbReference type="SUPFAM" id="SSF56524">
    <property type="entry name" value="Oxidoreductase molybdopterin-binding domain"/>
    <property type="match status" value="1"/>
</dbReference>
<evidence type="ECO:0000313" key="9">
    <source>
        <dbReference type="EMBL" id="OEV33704.1"/>
    </source>
</evidence>
<sequence length="321" mass="35613">MFRTDPETPDVFRTPVDEVFVRSHLGRHPQFDPAGWTLTVEGLVERPLRLDFRDLRGLPQTGFTAVHECFGNPRHPTVPTRAVTNLEWAGVPLAEVLALAGPRPEARHVWLEGADRGDFAGESDVSYLKDLPLEEARAEVVLAHTMNGEPLRPDHGHPVRAVAPRMFGTNSVKWLTRIVLAAERPEHLFTTRLYTRVLPGESESRPVREKDVSSKLLTPGDGRSVPAGDCELAGYAWSSTEVTAVEVAVDDADWQPAELDRRGPGFGWQRFRLRHDLAPGPHRIRCRATDSAGRVQPLTGDRNAVHEIRVTAEVSGRPAGR</sequence>
<evidence type="ECO:0000313" key="10">
    <source>
        <dbReference type="Proteomes" id="UP000037395"/>
    </source>
</evidence>
<dbReference type="Proteomes" id="UP000610124">
    <property type="component" value="Unassembled WGS sequence"/>
</dbReference>
<evidence type="ECO:0000259" key="6">
    <source>
        <dbReference type="Pfam" id="PF00174"/>
    </source>
</evidence>
<dbReference type="Gene3D" id="3.90.420.10">
    <property type="entry name" value="Oxidoreductase, molybdopterin-binding domain"/>
    <property type="match status" value="1"/>
</dbReference>
<dbReference type="GO" id="GO:0006790">
    <property type="term" value="P:sulfur compound metabolic process"/>
    <property type="evidence" value="ECO:0007669"/>
    <property type="project" value="TreeGrafter"/>
</dbReference>
<feature type="domain" description="Moybdenum cofactor oxidoreductase dimerisation" evidence="7">
    <location>
        <begin position="208"/>
        <end position="299"/>
    </location>
</feature>
<evidence type="ECO:0000256" key="3">
    <source>
        <dbReference type="ARBA" id="ARBA00022723"/>
    </source>
</evidence>
<reference evidence="9" key="3">
    <citation type="submission" date="2016-08" db="EMBL/GenBank/DDBJ databases">
        <title>Sequencing, Assembly and Comparative Genomics of S. aureofaciens ATCC 10762.</title>
        <authorList>
            <person name="Gradnigo J.S."/>
            <person name="Johnson N."/>
            <person name="Somerville G.A."/>
        </authorList>
    </citation>
    <scope>NUCLEOTIDE SEQUENCE [LARGE SCALE GENOMIC DNA]</scope>
    <source>
        <strain evidence="9">ATCC 10762</strain>
    </source>
</reference>
<dbReference type="InterPro" id="IPR005066">
    <property type="entry name" value="MoCF_OxRdtse_dimer"/>
</dbReference>
<dbReference type="InterPro" id="IPR000572">
    <property type="entry name" value="OxRdtase_Mopterin-bd_dom"/>
</dbReference>
<comment type="caution">
    <text evidence="9">The sequence shown here is derived from an EMBL/GenBank/DDBJ whole genome shotgun (WGS) entry which is preliminary data.</text>
</comment>
<dbReference type="GeneID" id="97484617"/>
<organism evidence="9 10">
    <name type="scientific">Kitasatospora aureofaciens</name>
    <name type="common">Streptomyces aureofaciens</name>
    <dbReference type="NCBI Taxonomy" id="1894"/>
    <lineage>
        <taxon>Bacteria</taxon>
        <taxon>Bacillati</taxon>
        <taxon>Actinomycetota</taxon>
        <taxon>Actinomycetes</taxon>
        <taxon>Kitasatosporales</taxon>
        <taxon>Streptomycetaceae</taxon>
        <taxon>Kitasatospora</taxon>
    </lineage>
</organism>
<dbReference type="AlphaFoldDB" id="A0A1E7MZ45"/>
<reference evidence="9 10" key="2">
    <citation type="submission" date="2014-07" db="EMBL/GenBank/DDBJ databases">
        <authorList>
            <person name="Zhang J.E."/>
            <person name="Yang H."/>
            <person name="Guo J."/>
            <person name="Deng Z."/>
            <person name="Luo H."/>
            <person name="Luo M."/>
            <person name="Zhao B."/>
        </authorList>
    </citation>
    <scope>NUCLEOTIDE SEQUENCE [LARGE SCALE GENOMIC DNA]</scope>
    <source>
        <strain evidence="9">ATCC 10762</strain>
        <strain evidence="10">ATCC 10762 / DSM 40127 / CCM 3239 / JCM 4008 / LMG 5968 / NBRC 12843 / NCIMB 8234 / A-377</strain>
    </source>
</reference>
<dbReference type="PANTHER" id="PTHR19372:SF7">
    <property type="entry name" value="SULFITE OXIDASE, MITOCHONDRIAL"/>
    <property type="match status" value="1"/>
</dbReference>
<name>A0A1E7MZ45_KITAU</name>
<dbReference type="EMBL" id="BMUB01000003">
    <property type="protein sequence ID" value="GGU64913.1"/>
    <property type="molecule type" value="Genomic_DNA"/>
</dbReference>
<evidence type="ECO:0000256" key="2">
    <source>
        <dbReference type="ARBA" id="ARBA00022505"/>
    </source>
</evidence>
<reference evidence="8" key="1">
    <citation type="journal article" date="2014" name="Int. J. Syst. Evol. Microbiol.">
        <title>Complete genome sequence of Corynebacterium casei LMG S-19264T (=DSM 44701T), isolated from a smear-ripened cheese.</title>
        <authorList>
            <consortium name="US DOE Joint Genome Institute (JGI-PGF)"/>
            <person name="Walter F."/>
            <person name="Albersmeier A."/>
            <person name="Kalinowski J."/>
            <person name="Ruckert C."/>
        </authorList>
    </citation>
    <scope>NUCLEOTIDE SEQUENCE</scope>
    <source>
        <strain evidence="8">JCM 4434</strain>
    </source>
</reference>